<keyword evidence="2" id="KW-1185">Reference proteome</keyword>
<dbReference type="EMBL" id="AEAI01004190">
    <property type="protein sequence ID" value="EGH49375.1"/>
    <property type="molecule type" value="Genomic_DNA"/>
</dbReference>
<reference evidence="1 2" key="1">
    <citation type="journal article" date="2011" name="PLoS Pathog.">
        <title>Dynamic evolution of pathogenicity revealed by sequencing and comparative genomics of 19 Pseudomonas syringae isolates.</title>
        <authorList>
            <person name="Baltrus D.A."/>
            <person name="Nishimura M.T."/>
            <person name="Romanchuk A."/>
            <person name="Chang J.H."/>
            <person name="Mukhtar M.S."/>
            <person name="Cherkis K."/>
            <person name="Roach J."/>
            <person name="Grant S.R."/>
            <person name="Jones C.D."/>
            <person name="Dangl J.L."/>
        </authorList>
    </citation>
    <scope>NUCLEOTIDE SEQUENCE [LARGE SCALE GENOMIC DNA]</scope>
    <source>
        <strain evidence="1 2">1704B</strain>
    </source>
</reference>
<evidence type="ECO:0000313" key="2">
    <source>
        <dbReference type="Proteomes" id="UP000004986"/>
    </source>
</evidence>
<feature type="non-terminal residue" evidence="1">
    <location>
        <position position="48"/>
    </location>
</feature>
<dbReference type="Proteomes" id="UP000004986">
    <property type="component" value="Unassembled WGS sequence"/>
</dbReference>
<dbReference type="HOGENOM" id="CLU_3161982_0_0_6"/>
<accession>F3GQM2</accession>
<proteinExistence type="predicted"/>
<dbReference type="AlphaFoldDB" id="F3GQM2"/>
<sequence>SLAQVHDEINAAGQPQPLVIPFDLQSADPAHYQALATMIERTVGRLFG</sequence>
<name>F3GQM2_PSESJ</name>
<organism evidence="1 2">
    <name type="scientific">Pseudomonas syringae pv. pisi str. 1704B</name>
    <dbReference type="NCBI Taxonomy" id="629263"/>
    <lineage>
        <taxon>Bacteria</taxon>
        <taxon>Pseudomonadati</taxon>
        <taxon>Pseudomonadota</taxon>
        <taxon>Gammaproteobacteria</taxon>
        <taxon>Pseudomonadales</taxon>
        <taxon>Pseudomonadaceae</taxon>
        <taxon>Pseudomonas</taxon>
        <taxon>Pseudomonas syringae</taxon>
    </lineage>
</organism>
<comment type="caution">
    <text evidence="1">The sequence shown here is derived from an EMBL/GenBank/DDBJ whole genome shotgun (WGS) entry which is preliminary data.</text>
</comment>
<feature type="non-terminal residue" evidence="1">
    <location>
        <position position="1"/>
    </location>
</feature>
<protein>
    <submittedName>
        <fullName evidence="1">Putative oxoacyl-(Acyl carrier protein) reductase</fullName>
    </submittedName>
</protein>
<evidence type="ECO:0000313" key="1">
    <source>
        <dbReference type="EMBL" id="EGH49375.1"/>
    </source>
</evidence>
<gene>
    <name evidence="1" type="ORF">PSYPI_46209</name>
</gene>